<comment type="caution">
    <text evidence="1">The sequence shown here is derived from an EMBL/GenBank/DDBJ whole genome shotgun (WGS) entry which is preliminary data.</text>
</comment>
<name>A0ABD1RSB8_9LAMI</name>
<reference evidence="2" key="1">
    <citation type="submission" date="2024-07" db="EMBL/GenBank/DDBJ databases">
        <title>Two chromosome-level genome assemblies of Korean endemic species Abeliophyllum distichum and Forsythia ovata (Oleaceae).</title>
        <authorList>
            <person name="Jang H."/>
        </authorList>
    </citation>
    <scope>NUCLEOTIDE SEQUENCE [LARGE SCALE GENOMIC DNA]</scope>
</reference>
<gene>
    <name evidence="1" type="ORF">Adt_26699</name>
</gene>
<organism evidence="1 2">
    <name type="scientific">Abeliophyllum distichum</name>
    <dbReference type="NCBI Taxonomy" id="126358"/>
    <lineage>
        <taxon>Eukaryota</taxon>
        <taxon>Viridiplantae</taxon>
        <taxon>Streptophyta</taxon>
        <taxon>Embryophyta</taxon>
        <taxon>Tracheophyta</taxon>
        <taxon>Spermatophyta</taxon>
        <taxon>Magnoliopsida</taxon>
        <taxon>eudicotyledons</taxon>
        <taxon>Gunneridae</taxon>
        <taxon>Pentapetalae</taxon>
        <taxon>asterids</taxon>
        <taxon>lamiids</taxon>
        <taxon>Lamiales</taxon>
        <taxon>Oleaceae</taxon>
        <taxon>Forsythieae</taxon>
        <taxon>Abeliophyllum</taxon>
    </lineage>
</organism>
<dbReference type="AlphaFoldDB" id="A0ABD1RSB8"/>
<evidence type="ECO:0000313" key="2">
    <source>
        <dbReference type="Proteomes" id="UP001604336"/>
    </source>
</evidence>
<accession>A0ABD1RSB8</accession>
<sequence>MPRPGVAWRHCFVIIGCFRHSSRLLKNSPVGPSGFAIDILLISLMKCCGIGKMEMVLFWALFRNGPIYVGPSRPIDFMGWAGIGWALKELKAFSPNTNYRLFSKGN</sequence>
<evidence type="ECO:0000313" key="1">
    <source>
        <dbReference type="EMBL" id="KAL2491071.1"/>
    </source>
</evidence>
<protein>
    <submittedName>
        <fullName evidence="1">Uncharacterized protein</fullName>
    </submittedName>
</protein>
<dbReference type="EMBL" id="JBFOLK010000008">
    <property type="protein sequence ID" value="KAL2491071.1"/>
    <property type="molecule type" value="Genomic_DNA"/>
</dbReference>
<keyword evidence="2" id="KW-1185">Reference proteome</keyword>
<proteinExistence type="predicted"/>
<dbReference type="Proteomes" id="UP001604336">
    <property type="component" value="Unassembled WGS sequence"/>
</dbReference>